<dbReference type="EMBL" id="AJWZ01008703">
    <property type="protein sequence ID" value="EKC53369.1"/>
    <property type="molecule type" value="Genomic_DNA"/>
</dbReference>
<feature type="non-terminal residue" evidence="1">
    <location>
        <position position="58"/>
    </location>
</feature>
<comment type="caution">
    <text evidence="1">The sequence shown here is derived from an EMBL/GenBank/DDBJ whole genome shotgun (WGS) entry which is preliminary data.</text>
</comment>
<sequence length="58" mass="6171">MGKMDTILGIPCAHTAKAIAAVVQRFQYLGNLSGGFLLFKGCNHTLPLTVCIAAQTQH</sequence>
<dbReference type="AlphaFoldDB" id="K1SD46"/>
<gene>
    <name evidence="1" type="ORF">OBE_12623</name>
</gene>
<name>K1SD46_9ZZZZ</name>
<evidence type="ECO:0000313" key="1">
    <source>
        <dbReference type="EMBL" id="EKC53369.1"/>
    </source>
</evidence>
<protein>
    <submittedName>
        <fullName evidence="1">Uncharacterized protein</fullName>
    </submittedName>
</protein>
<accession>K1SD46</accession>
<proteinExistence type="predicted"/>
<organism evidence="1">
    <name type="scientific">human gut metagenome</name>
    <dbReference type="NCBI Taxonomy" id="408170"/>
    <lineage>
        <taxon>unclassified sequences</taxon>
        <taxon>metagenomes</taxon>
        <taxon>organismal metagenomes</taxon>
    </lineage>
</organism>
<reference evidence="1" key="1">
    <citation type="journal article" date="2013" name="Environ. Microbiol.">
        <title>Microbiota from the distal guts of lean and obese adolescents exhibit partial functional redundancy besides clear differences in community structure.</title>
        <authorList>
            <person name="Ferrer M."/>
            <person name="Ruiz A."/>
            <person name="Lanza F."/>
            <person name="Haange S.B."/>
            <person name="Oberbach A."/>
            <person name="Till H."/>
            <person name="Bargiela R."/>
            <person name="Campoy C."/>
            <person name="Segura M.T."/>
            <person name="Richter M."/>
            <person name="von Bergen M."/>
            <person name="Seifert J."/>
            <person name="Suarez A."/>
        </authorList>
    </citation>
    <scope>NUCLEOTIDE SEQUENCE</scope>
</reference>